<evidence type="ECO:0000259" key="3">
    <source>
        <dbReference type="PROSITE" id="PS50977"/>
    </source>
</evidence>
<sequence length="212" mass="23417">MAGMASETAKRDPARTRAALLEAATRDFAANGFAGARTERIAATAKCNIRLLYHHFESKEGLYRAAIEAAYADLRAREAELEYDLADPLGCIDRLLRFNFAYFEANPDLDGLLRVENAFQGRFIRQSRQVLGEGQGLRARIEAVLAAGVEQGTIRPGVDPLQLYVTIAGLSRFHLANAWSLAIGLDQDLTSPAWRAERLEHCSAMLRAWLAP</sequence>
<dbReference type="Pfam" id="PF00440">
    <property type="entry name" value="TetR_N"/>
    <property type="match status" value="1"/>
</dbReference>
<reference evidence="4 5" key="1">
    <citation type="journal article" date="2015" name="Int. J. Syst. Evol. Microbiol.">
        <title>Sphingomonas hengshuiensis sp. nov., isolated from lake wetland.</title>
        <authorList>
            <person name="Wei S."/>
            <person name="Wang T."/>
            <person name="Liu H."/>
            <person name="Zhang C."/>
            <person name="Guo J."/>
            <person name="Wang Q."/>
            <person name="Liang K."/>
            <person name="Zhang Z."/>
        </authorList>
    </citation>
    <scope>NUCLEOTIDE SEQUENCE [LARGE SCALE GENOMIC DNA]</scope>
    <source>
        <strain evidence="4 5">WHSC-8</strain>
    </source>
</reference>
<reference evidence="4 5" key="2">
    <citation type="submission" date="2015-02" db="EMBL/GenBank/DDBJ databases">
        <title>The complete genome of Sphingomonas hengshuiensis sp. WHSC-8 isolated from soil of Hengshui Lake.</title>
        <authorList>
            <person name="Wei S."/>
            <person name="Guo J."/>
            <person name="Su C."/>
            <person name="Wu R."/>
            <person name="Zhang Z."/>
            <person name="Liang K."/>
            <person name="Li H."/>
            <person name="Wang T."/>
            <person name="Liu H."/>
            <person name="Zhang C."/>
            <person name="Li Z."/>
            <person name="Wang Q."/>
            <person name="Meng J."/>
        </authorList>
    </citation>
    <scope>NUCLEOTIDE SEQUENCE [LARGE SCALE GENOMIC DNA]</scope>
    <source>
        <strain evidence="4 5">WHSC-8</strain>
    </source>
</reference>
<dbReference type="Proteomes" id="UP000032300">
    <property type="component" value="Chromosome"/>
</dbReference>
<dbReference type="PRINTS" id="PR00455">
    <property type="entry name" value="HTHTETR"/>
</dbReference>
<dbReference type="PROSITE" id="PS50977">
    <property type="entry name" value="HTH_TETR_2"/>
    <property type="match status" value="1"/>
</dbReference>
<accession>A0A7U5HVQ1</accession>
<dbReference type="EMBL" id="CP010836">
    <property type="protein sequence ID" value="AJP74234.1"/>
    <property type="molecule type" value="Genomic_DNA"/>
</dbReference>
<dbReference type="PANTHER" id="PTHR30328">
    <property type="entry name" value="TRANSCRIPTIONAL REPRESSOR"/>
    <property type="match status" value="1"/>
</dbReference>
<evidence type="ECO:0000256" key="1">
    <source>
        <dbReference type="ARBA" id="ARBA00023125"/>
    </source>
</evidence>
<dbReference type="KEGG" id="sphi:TS85_03590"/>
<dbReference type="InterPro" id="IPR041474">
    <property type="entry name" value="NicS_C"/>
</dbReference>
<dbReference type="SUPFAM" id="SSF46689">
    <property type="entry name" value="Homeodomain-like"/>
    <property type="match status" value="1"/>
</dbReference>
<dbReference type="Pfam" id="PF17938">
    <property type="entry name" value="TetR_C_29"/>
    <property type="match status" value="1"/>
</dbReference>
<gene>
    <name evidence="4" type="ORF">TS85_03590</name>
</gene>
<dbReference type="PANTHER" id="PTHR30328:SF54">
    <property type="entry name" value="HTH-TYPE TRANSCRIPTIONAL REPRESSOR SCO4008"/>
    <property type="match status" value="1"/>
</dbReference>
<dbReference type="InterPro" id="IPR036271">
    <property type="entry name" value="Tet_transcr_reg_TetR-rel_C_sf"/>
</dbReference>
<organism evidence="4 5">
    <name type="scientific">Sphingomonas hengshuiensis</name>
    <dbReference type="NCBI Taxonomy" id="1609977"/>
    <lineage>
        <taxon>Bacteria</taxon>
        <taxon>Pseudomonadati</taxon>
        <taxon>Pseudomonadota</taxon>
        <taxon>Alphaproteobacteria</taxon>
        <taxon>Sphingomonadales</taxon>
        <taxon>Sphingomonadaceae</taxon>
        <taxon>Sphingomonas</taxon>
    </lineage>
</organism>
<dbReference type="GO" id="GO:0003677">
    <property type="term" value="F:DNA binding"/>
    <property type="evidence" value="ECO:0007669"/>
    <property type="project" value="UniProtKB-UniRule"/>
</dbReference>
<keyword evidence="1 2" id="KW-0238">DNA-binding</keyword>
<keyword evidence="5" id="KW-1185">Reference proteome</keyword>
<proteinExistence type="predicted"/>
<feature type="domain" description="HTH tetR-type" evidence="3">
    <location>
        <begin position="14"/>
        <end position="74"/>
    </location>
</feature>
<evidence type="ECO:0000313" key="5">
    <source>
        <dbReference type="Proteomes" id="UP000032300"/>
    </source>
</evidence>
<dbReference type="AlphaFoldDB" id="A0A7U5HVQ1"/>
<dbReference type="InterPro" id="IPR009057">
    <property type="entry name" value="Homeodomain-like_sf"/>
</dbReference>
<dbReference type="InterPro" id="IPR050109">
    <property type="entry name" value="HTH-type_TetR-like_transc_reg"/>
</dbReference>
<evidence type="ECO:0000256" key="2">
    <source>
        <dbReference type="PROSITE-ProRule" id="PRU00335"/>
    </source>
</evidence>
<dbReference type="Gene3D" id="1.10.357.10">
    <property type="entry name" value="Tetracycline Repressor, domain 2"/>
    <property type="match status" value="1"/>
</dbReference>
<name>A0A7U5HVQ1_9SPHN</name>
<protein>
    <recommendedName>
        <fullName evidence="3">HTH tetR-type domain-containing protein</fullName>
    </recommendedName>
</protein>
<dbReference type="InterPro" id="IPR001647">
    <property type="entry name" value="HTH_TetR"/>
</dbReference>
<evidence type="ECO:0000313" key="4">
    <source>
        <dbReference type="EMBL" id="AJP74234.1"/>
    </source>
</evidence>
<feature type="DNA-binding region" description="H-T-H motif" evidence="2">
    <location>
        <begin position="37"/>
        <end position="56"/>
    </location>
</feature>
<dbReference type="SUPFAM" id="SSF48498">
    <property type="entry name" value="Tetracyclin repressor-like, C-terminal domain"/>
    <property type="match status" value="1"/>
</dbReference>